<keyword evidence="3 7" id="KW-0479">Metal-binding</keyword>
<dbReference type="InterPro" id="IPR036909">
    <property type="entry name" value="Cyt_c-like_dom_sf"/>
</dbReference>
<feature type="binding site" description="covalent" evidence="6">
    <location>
        <position position="121"/>
    </location>
    <ligand>
        <name>heme c</name>
        <dbReference type="ChEBI" id="CHEBI:61717"/>
        <label>1</label>
    </ligand>
</feature>
<dbReference type="RefSeq" id="WP_058545518.1">
    <property type="nucleotide sequence ID" value="NZ_CP015225.1"/>
</dbReference>
<dbReference type="GO" id="GO:0009055">
    <property type="term" value="F:electron transfer activity"/>
    <property type="evidence" value="ECO:0007669"/>
    <property type="project" value="InterPro"/>
</dbReference>
<dbReference type="PANTHER" id="PTHR33751">
    <property type="entry name" value="CBB3-TYPE CYTOCHROME C OXIDASE SUBUNIT FIXP"/>
    <property type="match status" value="1"/>
</dbReference>
<proteinExistence type="predicted"/>
<reference evidence="12" key="1">
    <citation type="submission" date="2016-04" db="EMBL/GenBank/DDBJ databases">
        <authorList>
            <person name="Ray J."/>
            <person name="Price M."/>
            <person name="Deutschbauer A."/>
        </authorList>
    </citation>
    <scope>NUCLEOTIDE SEQUENCE [LARGE SCALE GENOMIC DNA]</scope>
    <source>
        <strain evidence="12">FW300-N2E2</strain>
    </source>
</reference>
<feature type="region of interest" description="Disordered" evidence="8">
    <location>
        <begin position="188"/>
        <end position="220"/>
    </location>
</feature>
<feature type="signal peptide" evidence="9">
    <location>
        <begin position="1"/>
        <end position="21"/>
    </location>
</feature>
<accession>A0A159ZWQ6</accession>
<feature type="binding site" description="axial binding residue" evidence="7">
    <location>
        <position position="164"/>
    </location>
    <ligand>
        <name>heme c</name>
        <dbReference type="ChEBI" id="CHEBI:61717"/>
        <label>1</label>
    </ligand>
    <ligandPart>
        <name>Fe</name>
        <dbReference type="ChEBI" id="CHEBI:18248"/>
    </ligandPart>
</feature>
<reference evidence="11 12" key="2">
    <citation type="journal article" date="2018" name="Nature">
        <title>Mutant phenotypes for thousands of bacterial genes of unknown function.</title>
        <authorList>
            <person name="Price M.N."/>
            <person name="Wetmore K.M."/>
            <person name="Waters R.J."/>
            <person name="Callaghan M."/>
            <person name="Ray J."/>
            <person name="Liu H."/>
            <person name="Kuehl J.V."/>
            <person name="Melnyk R.A."/>
            <person name="Lamson J.S."/>
            <person name="Suh Y."/>
            <person name="Carlson H.K."/>
            <person name="Esquivel Z."/>
            <person name="Sadeeshkumar H."/>
            <person name="Chakraborty R."/>
            <person name="Zane G.M."/>
            <person name="Rubin B.E."/>
            <person name="Wall J.D."/>
            <person name="Visel A."/>
            <person name="Bristow J."/>
            <person name="Blow M.J."/>
            <person name="Arkin A.P."/>
            <person name="Deutschbauer A.M."/>
        </authorList>
    </citation>
    <scope>NUCLEOTIDE SEQUENCE [LARGE SCALE GENOMIC DNA]</scope>
    <source>
        <strain evidence="11 12">FW300-N2E2</strain>
    </source>
</reference>
<gene>
    <name evidence="11" type="ORF">TK06_10910</name>
</gene>
<comment type="PTM">
    <text evidence="6">Binds 2 heme c groups covalently per subunit.</text>
</comment>
<name>A0A159ZWQ6_PSEFL</name>
<evidence type="ECO:0000256" key="2">
    <source>
        <dbReference type="ARBA" id="ARBA00022617"/>
    </source>
</evidence>
<evidence type="ECO:0000256" key="1">
    <source>
        <dbReference type="ARBA" id="ARBA00022448"/>
    </source>
</evidence>
<evidence type="ECO:0000259" key="10">
    <source>
        <dbReference type="PROSITE" id="PS51007"/>
    </source>
</evidence>
<evidence type="ECO:0000256" key="8">
    <source>
        <dbReference type="SAM" id="MobiDB-lite"/>
    </source>
</evidence>
<feature type="compositionally biased region" description="Polar residues" evidence="8">
    <location>
        <begin position="203"/>
        <end position="220"/>
    </location>
</feature>
<dbReference type="GO" id="GO:0042597">
    <property type="term" value="C:periplasmic space"/>
    <property type="evidence" value="ECO:0007669"/>
    <property type="project" value="UniProtKB-SubCell"/>
</dbReference>
<dbReference type="Gene3D" id="1.10.760.10">
    <property type="entry name" value="Cytochrome c-like domain"/>
    <property type="match status" value="1"/>
</dbReference>
<dbReference type="GO" id="GO:0005506">
    <property type="term" value="F:iron ion binding"/>
    <property type="evidence" value="ECO:0007669"/>
    <property type="project" value="InterPro"/>
</dbReference>
<evidence type="ECO:0000256" key="7">
    <source>
        <dbReference type="PIRSR" id="PIRSR000005-2"/>
    </source>
</evidence>
<dbReference type="PANTHER" id="PTHR33751:SF9">
    <property type="entry name" value="CYTOCHROME C4"/>
    <property type="match status" value="1"/>
</dbReference>
<keyword evidence="2 6" id="KW-0349">Heme</keyword>
<protein>
    <recommendedName>
        <fullName evidence="10">Cytochrome c domain-containing protein</fullName>
    </recommendedName>
</protein>
<evidence type="ECO:0000256" key="4">
    <source>
        <dbReference type="ARBA" id="ARBA00022982"/>
    </source>
</evidence>
<feature type="chain" id="PRO_5007812439" description="Cytochrome c domain-containing protein" evidence="9">
    <location>
        <begin position="22"/>
        <end position="220"/>
    </location>
</feature>
<dbReference type="SUPFAM" id="SSF46626">
    <property type="entry name" value="Cytochrome c"/>
    <property type="match status" value="1"/>
</dbReference>
<feature type="compositionally biased region" description="Low complexity" evidence="8">
    <location>
        <begin position="188"/>
        <end position="198"/>
    </location>
</feature>
<dbReference type="GO" id="GO:0020037">
    <property type="term" value="F:heme binding"/>
    <property type="evidence" value="ECO:0007669"/>
    <property type="project" value="InterPro"/>
</dbReference>
<evidence type="ECO:0000256" key="6">
    <source>
        <dbReference type="PIRSR" id="PIRSR000005-1"/>
    </source>
</evidence>
<keyword evidence="5 7" id="KW-0408">Iron</keyword>
<dbReference type="EMBL" id="CP015225">
    <property type="protein sequence ID" value="AMZ71574.1"/>
    <property type="molecule type" value="Genomic_DNA"/>
</dbReference>
<dbReference type="InterPro" id="IPR018740">
    <property type="entry name" value="DUF2282_membr"/>
</dbReference>
<evidence type="ECO:0000256" key="3">
    <source>
        <dbReference type="ARBA" id="ARBA00022723"/>
    </source>
</evidence>
<dbReference type="Pfam" id="PF00034">
    <property type="entry name" value="Cytochrom_C"/>
    <property type="match status" value="1"/>
</dbReference>
<sequence length="220" mass="22624">MNLKDILVATALASISSASLADVAADKTAETEVCYGVAKAGHNDCSDSSCLHDCSEMSKVDNDPLEWVAVPKGTCTQMGGVVKAQPDACPFDEPAVAAAVDAGAGERLFNGGDHARGIVACSSCHGTAGASENAEYPKLAGQFAKYVETQLRAFRDASRPSPVMVTVAKSLNDQDIANVAQYLVQSSTTQSSGTAQPQPGVVASSTTLTHQEVKSGTVSN</sequence>
<evidence type="ECO:0000313" key="12">
    <source>
        <dbReference type="Proteomes" id="UP000076083"/>
    </source>
</evidence>
<dbReference type="InterPro" id="IPR009056">
    <property type="entry name" value="Cyt_c-like_dom"/>
</dbReference>
<dbReference type="PROSITE" id="PS51007">
    <property type="entry name" value="CYTC"/>
    <property type="match status" value="1"/>
</dbReference>
<keyword evidence="9" id="KW-0732">Signal</keyword>
<feature type="domain" description="Cytochrome c" evidence="10">
    <location>
        <begin position="100"/>
        <end position="187"/>
    </location>
</feature>
<feature type="binding site" description="covalent" evidence="6">
    <location>
        <position position="124"/>
    </location>
    <ligand>
        <name>heme c</name>
        <dbReference type="ChEBI" id="CHEBI:61717"/>
        <label>1</label>
    </ligand>
</feature>
<organism evidence="11 12">
    <name type="scientific">Pseudomonas fluorescens</name>
    <dbReference type="NCBI Taxonomy" id="294"/>
    <lineage>
        <taxon>Bacteria</taxon>
        <taxon>Pseudomonadati</taxon>
        <taxon>Pseudomonadota</taxon>
        <taxon>Gammaproteobacteria</taxon>
        <taxon>Pseudomonadales</taxon>
        <taxon>Pseudomonadaceae</taxon>
        <taxon>Pseudomonas</taxon>
    </lineage>
</organism>
<dbReference type="Proteomes" id="UP000076083">
    <property type="component" value="Chromosome"/>
</dbReference>
<evidence type="ECO:0000256" key="9">
    <source>
        <dbReference type="SAM" id="SignalP"/>
    </source>
</evidence>
<dbReference type="Pfam" id="PF10048">
    <property type="entry name" value="DUF2282"/>
    <property type="match status" value="1"/>
</dbReference>
<keyword evidence="1" id="KW-0813">Transport</keyword>
<dbReference type="AlphaFoldDB" id="A0A159ZWQ6"/>
<evidence type="ECO:0000256" key="5">
    <source>
        <dbReference type="ARBA" id="ARBA00023004"/>
    </source>
</evidence>
<evidence type="ECO:0000313" key="11">
    <source>
        <dbReference type="EMBL" id="AMZ71574.1"/>
    </source>
</evidence>
<dbReference type="InterPro" id="IPR050597">
    <property type="entry name" value="Cytochrome_c_Oxidase_Subunit"/>
</dbReference>
<keyword evidence="4" id="KW-0249">Electron transport</keyword>
<feature type="binding site" description="axial binding residue" evidence="7">
    <location>
        <position position="125"/>
    </location>
    <ligand>
        <name>heme c</name>
        <dbReference type="ChEBI" id="CHEBI:61717"/>
        <label>1</label>
    </ligand>
    <ligandPart>
        <name>Fe</name>
        <dbReference type="ChEBI" id="CHEBI:18248"/>
    </ligandPart>
</feature>